<proteinExistence type="predicted"/>
<name>A0A1Y1I299_KLENI</name>
<feature type="region of interest" description="Disordered" evidence="1">
    <location>
        <begin position="164"/>
        <end position="192"/>
    </location>
</feature>
<dbReference type="Proteomes" id="UP000054558">
    <property type="component" value="Unassembled WGS sequence"/>
</dbReference>
<protein>
    <submittedName>
        <fullName evidence="2">Uncharacterized protein</fullName>
    </submittedName>
</protein>
<evidence type="ECO:0000256" key="1">
    <source>
        <dbReference type="SAM" id="MobiDB-lite"/>
    </source>
</evidence>
<keyword evidence="3" id="KW-1185">Reference proteome</keyword>
<feature type="region of interest" description="Disordered" evidence="1">
    <location>
        <begin position="1"/>
        <end position="30"/>
    </location>
</feature>
<dbReference type="EMBL" id="DF237167">
    <property type="protein sequence ID" value="GAQ85045.1"/>
    <property type="molecule type" value="Genomic_DNA"/>
</dbReference>
<evidence type="ECO:0000313" key="2">
    <source>
        <dbReference type="EMBL" id="GAQ85045.1"/>
    </source>
</evidence>
<gene>
    <name evidence="2" type="ORF">KFL_002180190</name>
</gene>
<feature type="region of interest" description="Disordered" evidence="1">
    <location>
        <begin position="206"/>
        <end position="235"/>
    </location>
</feature>
<organism evidence="2 3">
    <name type="scientific">Klebsormidium nitens</name>
    <name type="common">Green alga</name>
    <name type="synonym">Ulothrix nitens</name>
    <dbReference type="NCBI Taxonomy" id="105231"/>
    <lineage>
        <taxon>Eukaryota</taxon>
        <taxon>Viridiplantae</taxon>
        <taxon>Streptophyta</taxon>
        <taxon>Klebsormidiophyceae</taxon>
        <taxon>Klebsormidiales</taxon>
        <taxon>Klebsormidiaceae</taxon>
        <taxon>Klebsormidium</taxon>
    </lineage>
</organism>
<feature type="compositionally biased region" description="Basic and acidic residues" evidence="1">
    <location>
        <begin position="15"/>
        <end position="30"/>
    </location>
</feature>
<reference evidence="2 3" key="1">
    <citation type="journal article" date="2014" name="Nat. Commun.">
        <title>Klebsormidium flaccidum genome reveals primary factors for plant terrestrial adaptation.</title>
        <authorList>
            <person name="Hori K."/>
            <person name="Maruyama F."/>
            <person name="Fujisawa T."/>
            <person name="Togashi T."/>
            <person name="Yamamoto N."/>
            <person name="Seo M."/>
            <person name="Sato S."/>
            <person name="Yamada T."/>
            <person name="Mori H."/>
            <person name="Tajima N."/>
            <person name="Moriyama T."/>
            <person name="Ikeuchi M."/>
            <person name="Watanabe M."/>
            <person name="Wada H."/>
            <person name="Kobayashi K."/>
            <person name="Saito M."/>
            <person name="Masuda T."/>
            <person name="Sasaki-Sekimoto Y."/>
            <person name="Mashiguchi K."/>
            <person name="Awai K."/>
            <person name="Shimojima M."/>
            <person name="Masuda S."/>
            <person name="Iwai M."/>
            <person name="Nobusawa T."/>
            <person name="Narise T."/>
            <person name="Kondo S."/>
            <person name="Saito H."/>
            <person name="Sato R."/>
            <person name="Murakawa M."/>
            <person name="Ihara Y."/>
            <person name="Oshima-Yamada Y."/>
            <person name="Ohtaka K."/>
            <person name="Satoh M."/>
            <person name="Sonobe K."/>
            <person name="Ishii M."/>
            <person name="Ohtani R."/>
            <person name="Kanamori-Sato M."/>
            <person name="Honoki R."/>
            <person name="Miyazaki D."/>
            <person name="Mochizuki H."/>
            <person name="Umetsu J."/>
            <person name="Higashi K."/>
            <person name="Shibata D."/>
            <person name="Kamiya Y."/>
            <person name="Sato N."/>
            <person name="Nakamura Y."/>
            <person name="Tabata S."/>
            <person name="Ida S."/>
            <person name="Kurokawa K."/>
            <person name="Ohta H."/>
        </authorList>
    </citation>
    <scope>NUCLEOTIDE SEQUENCE [LARGE SCALE GENOMIC DNA]</scope>
    <source>
        <strain evidence="2 3">NIES-2285</strain>
    </source>
</reference>
<evidence type="ECO:0000313" key="3">
    <source>
        <dbReference type="Proteomes" id="UP000054558"/>
    </source>
</evidence>
<feature type="region of interest" description="Disordered" evidence="1">
    <location>
        <begin position="85"/>
        <end position="126"/>
    </location>
</feature>
<sequence length="620" mass="65658">MKEVKRSSAFTRTPALDKRGSKDFQEDGTKKLKQSLSPLFASFADSYENWGSIRPEPLETACGVSRCSTPRLQQTVLTAQMLTEADHTSASDLGSPADSPGLRRTGTGRHPESQSTPPKTSEAPADLAVRTVDLPLYGTWKPAVSGGAVGKRVAMAKKSCLGGASASAKNPAVYSRPKTAPDVRKRKPLRSAELPLGEGSELRTAFHESGGSQTGEPCSKRRHGGFVPDGDPTPQRDSYFSESGLVDAPPLLQPFLSLPRGWSPGSLVAADVPRTNGTNGTNGSKAPEVWCLQKPEGRRSVESTGRSDGPLGGRKVGLGLGEQEVKRETPFQNSWPVDLQFRPGGDYLVLGERSAGSTVAVSWVNAPHKTGFCEANPLAKDVVNNANRGLRGANAGAGYTNDGFDDLRERADDLTASITALLTDHMRALLDAQEAQLGPAGTECPVELTPGQVAKILNQQEQMRAALAYFKTLTGPKPTGLSPSAGGAFFPGKPSLSGTQSYASETACRVVPVGETQSGLENRVTRPVNGFGGELSSAYEETERALGLAEKENGREKWAQDPRFVPLASGTPLEALAEPAEHTWQLDGTCFGGEWSAQGHVAAPLWGSPFAEQIGLGSLF</sequence>
<feature type="region of interest" description="Disordered" evidence="1">
    <location>
        <begin position="296"/>
        <end position="315"/>
    </location>
</feature>
<dbReference type="AlphaFoldDB" id="A0A1Y1I299"/>
<accession>A0A1Y1I299</accession>